<reference evidence="3 4" key="1">
    <citation type="submission" date="2024-09" db="EMBL/GenBank/DDBJ databases">
        <title>Rethinking Asexuality: The Enigmatic Case of Functional Sexual Genes in Lepraria (Stereocaulaceae).</title>
        <authorList>
            <person name="Doellman M."/>
            <person name="Sun Y."/>
            <person name="Barcenas-Pena A."/>
            <person name="Lumbsch H.T."/>
            <person name="Grewe F."/>
        </authorList>
    </citation>
    <scope>NUCLEOTIDE SEQUENCE [LARGE SCALE GENOMIC DNA]</scope>
    <source>
        <strain evidence="3 4">Mercado 3170</strain>
    </source>
</reference>
<organism evidence="3 4">
    <name type="scientific">Stereocaulon virgatum</name>
    <dbReference type="NCBI Taxonomy" id="373712"/>
    <lineage>
        <taxon>Eukaryota</taxon>
        <taxon>Fungi</taxon>
        <taxon>Dikarya</taxon>
        <taxon>Ascomycota</taxon>
        <taxon>Pezizomycotina</taxon>
        <taxon>Lecanoromycetes</taxon>
        <taxon>OSLEUM clade</taxon>
        <taxon>Lecanoromycetidae</taxon>
        <taxon>Lecanorales</taxon>
        <taxon>Lecanorineae</taxon>
        <taxon>Stereocaulaceae</taxon>
        <taxon>Stereocaulon</taxon>
    </lineage>
</organism>
<feature type="compositionally biased region" description="Basic residues" evidence="1">
    <location>
        <begin position="62"/>
        <end position="71"/>
    </location>
</feature>
<sequence length="259" mass="28754">MSESSRPTRKRKLPAKYQGGATADEIATSEATSQPLGHTNLPTPPPPAPPTTTPPISPQQPPKKRGRKPKPRVIEPPVLSAVVVIPEADSLRTAVVRGDADDTEAVFKAAVETMESLYEETYISDNEEGDPVMKTRRRARLKKPKGMSEAQAEKQREQSAFAASIPDPKTVIFEAMKEGPKRDPRPILPENTDVTSPYALFSLFWTDEMFEILANNTNLYAEQQETHRGWYATNADEMRVFIGIEFGSLFSTGCSIRPW</sequence>
<comment type="caution">
    <text evidence="3">The sequence shown here is derived from an EMBL/GenBank/DDBJ whole genome shotgun (WGS) entry which is preliminary data.</text>
</comment>
<dbReference type="InterPro" id="IPR029526">
    <property type="entry name" value="PGBD"/>
</dbReference>
<gene>
    <name evidence="3" type="ORF">N7G274_010799</name>
</gene>
<feature type="region of interest" description="Disordered" evidence="1">
    <location>
        <begin position="140"/>
        <end position="161"/>
    </location>
</feature>
<dbReference type="Pfam" id="PF13843">
    <property type="entry name" value="DDE_Tnp_1_7"/>
    <property type="match status" value="1"/>
</dbReference>
<proteinExistence type="predicted"/>
<evidence type="ECO:0000259" key="2">
    <source>
        <dbReference type="Pfam" id="PF13843"/>
    </source>
</evidence>
<dbReference type="EMBL" id="JBEFKJ010000081">
    <property type="protein sequence ID" value="KAL2036483.1"/>
    <property type="molecule type" value="Genomic_DNA"/>
</dbReference>
<feature type="compositionally biased region" description="Polar residues" evidence="1">
    <location>
        <begin position="29"/>
        <end position="41"/>
    </location>
</feature>
<evidence type="ECO:0000256" key="1">
    <source>
        <dbReference type="SAM" id="MobiDB-lite"/>
    </source>
</evidence>
<keyword evidence="4" id="KW-1185">Reference proteome</keyword>
<dbReference type="Proteomes" id="UP001590950">
    <property type="component" value="Unassembled WGS sequence"/>
</dbReference>
<feature type="domain" description="PiggyBac transposable element-derived protein" evidence="2">
    <location>
        <begin position="196"/>
        <end position="245"/>
    </location>
</feature>
<evidence type="ECO:0000313" key="4">
    <source>
        <dbReference type="Proteomes" id="UP001590950"/>
    </source>
</evidence>
<evidence type="ECO:0000313" key="3">
    <source>
        <dbReference type="EMBL" id="KAL2036483.1"/>
    </source>
</evidence>
<name>A0ABR3ZUV0_9LECA</name>
<protein>
    <recommendedName>
        <fullName evidence="2">PiggyBac transposable element-derived protein domain-containing protein</fullName>
    </recommendedName>
</protein>
<feature type="region of interest" description="Disordered" evidence="1">
    <location>
        <begin position="1"/>
        <end position="76"/>
    </location>
</feature>
<feature type="compositionally biased region" description="Pro residues" evidence="1">
    <location>
        <begin position="42"/>
        <end position="61"/>
    </location>
</feature>
<accession>A0ABR3ZUV0</accession>